<dbReference type="AlphaFoldDB" id="A0AAV8U5J6"/>
<protein>
    <submittedName>
        <fullName evidence="2">Uncharacterized protein</fullName>
    </submittedName>
</protein>
<gene>
    <name evidence="2" type="ORF">K2173_016969</name>
</gene>
<reference evidence="2 3" key="1">
    <citation type="submission" date="2021-09" db="EMBL/GenBank/DDBJ databases">
        <title>Genomic insights and catalytic innovation underlie evolution of tropane alkaloids biosynthesis.</title>
        <authorList>
            <person name="Wang Y.-J."/>
            <person name="Tian T."/>
            <person name="Huang J.-P."/>
            <person name="Huang S.-X."/>
        </authorList>
    </citation>
    <scope>NUCLEOTIDE SEQUENCE [LARGE SCALE GENOMIC DNA]</scope>
    <source>
        <strain evidence="2">KIB-2018</strain>
        <tissue evidence="2">Leaf</tissue>
    </source>
</reference>
<dbReference type="PANTHER" id="PTHR35735">
    <property type="entry name" value="PROTEIN NIM1-INTERACTING 2"/>
    <property type="match status" value="1"/>
</dbReference>
<evidence type="ECO:0000313" key="3">
    <source>
        <dbReference type="Proteomes" id="UP001159364"/>
    </source>
</evidence>
<evidence type="ECO:0000313" key="2">
    <source>
        <dbReference type="EMBL" id="KAJ8774523.1"/>
    </source>
</evidence>
<proteinExistence type="predicted"/>
<feature type="region of interest" description="Disordered" evidence="1">
    <location>
        <begin position="1"/>
        <end position="25"/>
    </location>
</feature>
<accession>A0AAV8U5J6</accession>
<dbReference type="PANTHER" id="PTHR35735:SF8">
    <property type="entry name" value="PROTEIN NIM1-INTERACTING 2"/>
    <property type="match status" value="1"/>
</dbReference>
<sequence>MEGEKRKLGDVGEMEGKKLREADEGATEEEVDEFFAIIRRIHVAVKYFENSMGGKKWRESFEKEGFKEVNGGVDGEKKEDVSVDENSGFDLNLVPQSKEDHL</sequence>
<name>A0AAV8U5J6_9ROSI</name>
<dbReference type="InterPro" id="IPR034577">
    <property type="entry name" value="NIMIN-2"/>
</dbReference>
<evidence type="ECO:0000256" key="1">
    <source>
        <dbReference type="SAM" id="MobiDB-lite"/>
    </source>
</evidence>
<dbReference type="EMBL" id="JAIWQS010000001">
    <property type="protein sequence ID" value="KAJ8774523.1"/>
    <property type="molecule type" value="Genomic_DNA"/>
</dbReference>
<feature type="compositionally biased region" description="Basic and acidic residues" evidence="1">
    <location>
        <begin position="1"/>
        <end position="23"/>
    </location>
</feature>
<dbReference type="GO" id="GO:0010112">
    <property type="term" value="P:regulation of systemic acquired resistance"/>
    <property type="evidence" value="ECO:0007669"/>
    <property type="project" value="InterPro"/>
</dbReference>
<organism evidence="2 3">
    <name type="scientific">Erythroxylum novogranatense</name>
    <dbReference type="NCBI Taxonomy" id="1862640"/>
    <lineage>
        <taxon>Eukaryota</taxon>
        <taxon>Viridiplantae</taxon>
        <taxon>Streptophyta</taxon>
        <taxon>Embryophyta</taxon>
        <taxon>Tracheophyta</taxon>
        <taxon>Spermatophyta</taxon>
        <taxon>Magnoliopsida</taxon>
        <taxon>eudicotyledons</taxon>
        <taxon>Gunneridae</taxon>
        <taxon>Pentapetalae</taxon>
        <taxon>rosids</taxon>
        <taxon>fabids</taxon>
        <taxon>Malpighiales</taxon>
        <taxon>Erythroxylaceae</taxon>
        <taxon>Erythroxylum</taxon>
    </lineage>
</organism>
<comment type="caution">
    <text evidence="2">The sequence shown here is derived from an EMBL/GenBank/DDBJ whole genome shotgun (WGS) entry which is preliminary data.</text>
</comment>
<feature type="region of interest" description="Disordered" evidence="1">
    <location>
        <begin position="69"/>
        <end position="102"/>
    </location>
</feature>
<keyword evidence="3" id="KW-1185">Reference proteome</keyword>
<dbReference type="Proteomes" id="UP001159364">
    <property type="component" value="Linkage Group LG01"/>
</dbReference>